<evidence type="ECO:0000313" key="1">
    <source>
        <dbReference type="EMBL" id="MBC6995902.1"/>
    </source>
</evidence>
<sequence length="373" mass="41995">MFYRRFPWLIPFFGLFLLTSVLLGQSGNRSERQLLVSAYPIDLSLAPGTYQKEIAPTDTLQLMVSNRLLNEKYRYQINVYVREQIIEAISLPGDVQFSSNAYLNKVSGYNPSLPAPCDKIKGLHSLLLGAAKEEDLPKLRGQIIDTLKTLYSNSVNASCETEVRELNALMTKAQSFLSIGVSKLRAGQTLHVDITRFGGEKVVDWNFVYRTPSRGQWQTTFGLSLRPYLISEQESYFLTPVDSLFRIDEAKPNDWFDLLPTIFFNWVPAEKSGTGLRTGISGGFGLNVSQPSVYLGVGFSYHQNLHLSIGLTAHEQRVLAGQYATDRLLKEIVNTEDLYDNAYRLNPFLNLSFRFSSNPFTPKPAEPAPSPEK</sequence>
<dbReference type="Proteomes" id="UP000650081">
    <property type="component" value="Unassembled WGS sequence"/>
</dbReference>
<proteinExistence type="predicted"/>
<dbReference type="RefSeq" id="WP_187467918.1">
    <property type="nucleotide sequence ID" value="NZ_JACSIT010000141.1"/>
</dbReference>
<protein>
    <submittedName>
        <fullName evidence="1">Uncharacterized protein</fullName>
    </submittedName>
</protein>
<organism evidence="1 2">
    <name type="scientific">Neolewinella lacunae</name>
    <dbReference type="NCBI Taxonomy" id="1517758"/>
    <lineage>
        <taxon>Bacteria</taxon>
        <taxon>Pseudomonadati</taxon>
        <taxon>Bacteroidota</taxon>
        <taxon>Saprospiria</taxon>
        <taxon>Saprospirales</taxon>
        <taxon>Lewinellaceae</taxon>
        <taxon>Neolewinella</taxon>
    </lineage>
</organism>
<reference evidence="1" key="1">
    <citation type="submission" date="2020-08" db="EMBL/GenBank/DDBJ databases">
        <title>Lewinella bacteria from marine environments.</title>
        <authorList>
            <person name="Zhong Y."/>
        </authorList>
    </citation>
    <scope>NUCLEOTIDE SEQUENCE</scope>
    <source>
        <strain evidence="1">KCTC 42187</strain>
    </source>
</reference>
<gene>
    <name evidence="1" type="ORF">H9S92_17170</name>
</gene>
<name>A0A923PSC9_9BACT</name>
<evidence type="ECO:0000313" key="2">
    <source>
        <dbReference type="Proteomes" id="UP000650081"/>
    </source>
</evidence>
<comment type="caution">
    <text evidence="1">The sequence shown here is derived from an EMBL/GenBank/DDBJ whole genome shotgun (WGS) entry which is preliminary data.</text>
</comment>
<keyword evidence="2" id="KW-1185">Reference proteome</keyword>
<accession>A0A923PSC9</accession>
<dbReference type="AlphaFoldDB" id="A0A923PSC9"/>
<dbReference type="EMBL" id="JACSIT010000141">
    <property type="protein sequence ID" value="MBC6995902.1"/>
    <property type="molecule type" value="Genomic_DNA"/>
</dbReference>